<evidence type="ECO:0000313" key="1">
    <source>
        <dbReference type="EMBL" id="OPJ65979.1"/>
    </source>
</evidence>
<protein>
    <submittedName>
        <fullName evidence="1">Uncharacterized protein</fullName>
    </submittedName>
</protein>
<organism evidence="1 2">
    <name type="scientific">Clostridium chromiireducens</name>
    <dbReference type="NCBI Taxonomy" id="225345"/>
    <lineage>
        <taxon>Bacteria</taxon>
        <taxon>Bacillati</taxon>
        <taxon>Bacillota</taxon>
        <taxon>Clostridia</taxon>
        <taxon>Eubacteriales</taxon>
        <taxon>Clostridiaceae</taxon>
        <taxon>Clostridium</taxon>
    </lineage>
</organism>
<evidence type="ECO:0000313" key="2">
    <source>
        <dbReference type="Proteomes" id="UP000191056"/>
    </source>
</evidence>
<keyword evidence="2" id="KW-1185">Reference proteome</keyword>
<dbReference type="AlphaFoldDB" id="A0A1V4J1E9"/>
<dbReference type="STRING" id="225345.CLCHR_03370"/>
<gene>
    <name evidence="1" type="ORF">CLCHR_03370</name>
</gene>
<reference evidence="1 2" key="1">
    <citation type="submission" date="2017-03" db="EMBL/GenBank/DDBJ databases">
        <title>Genome sequence of Clostridium chromiireducens DSM 23318.</title>
        <authorList>
            <person name="Poehlein A."/>
            <person name="Daniel R."/>
        </authorList>
    </citation>
    <scope>NUCLEOTIDE SEQUENCE [LARGE SCALE GENOMIC DNA]</scope>
    <source>
        <strain evidence="1 2">DSM 23318</strain>
    </source>
</reference>
<accession>A0A1V4J1E9</accession>
<sequence length="33" mass="3850">MREKDLHRDIEEKFLTVYDSVSKLLGEIGEIVS</sequence>
<name>A0A1V4J1E9_9CLOT</name>
<dbReference type="Proteomes" id="UP000191056">
    <property type="component" value="Unassembled WGS sequence"/>
</dbReference>
<comment type="caution">
    <text evidence="1">The sequence shown here is derived from an EMBL/GenBank/DDBJ whole genome shotgun (WGS) entry which is preliminary data.</text>
</comment>
<proteinExistence type="predicted"/>
<dbReference type="EMBL" id="MZGT01000003">
    <property type="protein sequence ID" value="OPJ65979.1"/>
    <property type="molecule type" value="Genomic_DNA"/>
</dbReference>